<dbReference type="AlphaFoldDB" id="A0A0L6JM90"/>
<evidence type="ECO:0000313" key="7">
    <source>
        <dbReference type="EMBL" id="KNY26870.1"/>
    </source>
</evidence>
<evidence type="ECO:0000256" key="1">
    <source>
        <dbReference type="ARBA" id="ARBA00022475"/>
    </source>
</evidence>
<name>A0A0L6JM90_9FIRM</name>
<gene>
    <name evidence="7" type="ORF">Bccel_2135</name>
</gene>
<evidence type="ECO:0000256" key="2">
    <source>
        <dbReference type="ARBA" id="ARBA00022519"/>
    </source>
</evidence>
<evidence type="ECO:0000256" key="3">
    <source>
        <dbReference type="ARBA" id="ARBA00022723"/>
    </source>
</evidence>
<evidence type="ECO:0000256" key="4">
    <source>
        <dbReference type="ARBA" id="ARBA00023136"/>
    </source>
</evidence>
<keyword evidence="1" id="KW-1003">Cell membrane</keyword>
<keyword evidence="2" id="KW-0997">Cell inner membrane</keyword>
<keyword evidence="8" id="KW-1185">Reference proteome</keyword>
<comment type="caution">
    <text evidence="7">The sequence shown here is derived from an EMBL/GenBank/DDBJ whole genome shotgun (WGS) entry which is preliminary data.</text>
</comment>
<dbReference type="PATRIC" id="fig|398512.5.peg.2227"/>
<dbReference type="GO" id="GO:0046872">
    <property type="term" value="F:metal ion binding"/>
    <property type="evidence" value="ECO:0007669"/>
    <property type="project" value="UniProtKB-KW"/>
</dbReference>
<dbReference type="PANTHER" id="PTHR34990:SF2">
    <property type="entry name" value="BLL8164 PROTEIN"/>
    <property type="match status" value="1"/>
</dbReference>
<dbReference type="STRING" id="398512.Bccel_2135"/>
<evidence type="ECO:0000313" key="8">
    <source>
        <dbReference type="Proteomes" id="UP000036923"/>
    </source>
</evidence>
<keyword evidence="5" id="KW-0464">Manganese</keyword>
<dbReference type="Pfam" id="PF00149">
    <property type="entry name" value="Metallophos"/>
    <property type="match status" value="1"/>
</dbReference>
<dbReference type="SUPFAM" id="SSF56300">
    <property type="entry name" value="Metallo-dependent phosphatases"/>
    <property type="match status" value="1"/>
</dbReference>
<reference evidence="8" key="1">
    <citation type="submission" date="2015-07" db="EMBL/GenBank/DDBJ databases">
        <title>Near-Complete Genome Sequence of the Cellulolytic Bacterium Bacteroides (Pseudobacteroides) cellulosolvens ATCC 35603.</title>
        <authorList>
            <person name="Dassa B."/>
            <person name="Utturkar S.M."/>
            <person name="Klingeman D.M."/>
            <person name="Hurt R.A."/>
            <person name="Keller M."/>
            <person name="Xu J."/>
            <person name="Reddy Y.H.K."/>
            <person name="Borovok I."/>
            <person name="Grinberg I.R."/>
            <person name="Lamed R."/>
            <person name="Zhivin O."/>
            <person name="Bayer E.A."/>
            <person name="Brown S.D."/>
        </authorList>
    </citation>
    <scope>NUCLEOTIDE SEQUENCE [LARGE SCALE GENOMIC DNA]</scope>
    <source>
        <strain evidence="8">DSM 2933</strain>
    </source>
</reference>
<evidence type="ECO:0000256" key="5">
    <source>
        <dbReference type="ARBA" id="ARBA00023211"/>
    </source>
</evidence>
<organism evidence="7 8">
    <name type="scientific">Pseudobacteroides cellulosolvens ATCC 35603 = DSM 2933</name>
    <dbReference type="NCBI Taxonomy" id="398512"/>
    <lineage>
        <taxon>Bacteria</taxon>
        <taxon>Bacillati</taxon>
        <taxon>Bacillota</taxon>
        <taxon>Clostridia</taxon>
        <taxon>Eubacteriales</taxon>
        <taxon>Oscillospiraceae</taxon>
        <taxon>Pseudobacteroides</taxon>
    </lineage>
</organism>
<dbReference type="RefSeq" id="WP_036947148.1">
    <property type="nucleotide sequence ID" value="NZ_KN050764.1"/>
</dbReference>
<dbReference type="eggNOG" id="COG2908">
    <property type="taxonomic scope" value="Bacteria"/>
</dbReference>
<keyword evidence="3" id="KW-0479">Metal-binding</keyword>
<proteinExistence type="predicted"/>
<protein>
    <submittedName>
        <fullName evidence="7">Metallophosphoesterase</fullName>
    </submittedName>
</protein>
<accession>A0A0L6JM90</accession>
<dbReference type="GO" id="GO:0009245">
    <property type="term" value="P:lipid A biosynthetic process"/>
    <property type="evidence" value="ECO:0007669"/>
    <property type="project" value="TreeGrafter"/>
</dbReference>
<dbReference type="InterPro" id="IPR043461">
    <property type="entry name" value="LpxH-like"/>
</dbReference>
<dbReference type="InterPro" id="IPR029052">
    <property type="entry name" value="Metallo-depent_PP-like"/>
</dbReference>
<feature type="domain" description="Calcineurin-like phosphoesterase" evidence="6">
    <location>
        <begin position="24"/>
        <end position="231"/>
    </location>
</feature>
<sequence length="294" mass="34791">MCTFMRLKQAYFSSDRIMFDDSSRLVFFSDCHRGDNSKADSFLQNRDIYLYALDFYYTNGFTYIELGDGDELWENDRFSALINAHLGVYLLLRKFHLDNRLYMIWGNHDIFKSCKTFVRNTLFQYYDSRTQTSRPLFENIKIHEGLILQHSSNLYKIFTVHGHQGDILNDILWPFSCFMIRHFWRFIKISRCKNRLSQIKNNERLQIIENNIRQWSKNNNIVVIAGHTHNPAFPKPGQPPYFNDGCCIKANYITCIEIQNGEISLTKWSRNIRSQTITREVLSGPEKISAYVNQ</sequence>
<dbReference type="GO" id="GO:0016020">
    <property type="term" value="C:membrane"/>
    <property type="evidence" value="ECO:0007669"/>
    <property type="project" value="GOC"/>
</dbReference>
<dbReference type="PANTHER" id="PTHR34990">
    <property type="entry name" value="UDP-2,3-DIACYLGLUCOSAMINE HYDROLASE-RELATED"/>
    <property type="match status" value="1"/>
</dbReference>
<dbReference type="OrthoDB" id="9773199at2"/>
<dbReference type="GO" id="GO:0008758">
    <property type="term" value="F:UDP-2,3-diacylglucosamine hydrolase activity"/>
    <property type="evidence" value="ECO:0007669"/>
    <property type="project" value="TreeGrafter"/>
</dbReference>
<dbReference type="Gene3D" id="3.60.21.10">
    <property type="match status" value="1"/>
</dbReference>
<dbReference type="EMBL" id="LGTC01000001">
    <property type="protein sequence ID" value="KNY26870.1"/>
    <property type="molecule type" value="Genomic_DNA"/>
</dbReference>
<keyword evidence="4" id="KW-0472">Membrane</keyword>
<dbReference type="Proteomes" id="UP000036923">
    <property type="component" value="Unassembled WGS sequence"/>
</dbReference>
<evidence type="ECO:0000259" key="6">
    <source>
        <dbReference type="Pfam" id="PF00149"/>
    </source>
</evidence>
<dbReference type="InterPro" id="IPR004843">
    <property type="entry name" value="Calcineurin-like_PHP"/>
</dbReference>